<dbReference type="AlphaFoldDB" id="M3INW2"/>
<gene>
    <name evidence="1" type="ORF">LEP1GSC150_3060</name>
</gene>
<protein>
    <submittedName>
        <fullName evidence="1">Uncharacterized protein</fullName>
    </submittedName>
</protein>
<dbReference type="EMBL" id="AFMD02000165">
    <property type="protein sequence ID" value="EMG22878.1"/>
    <property type="molecule type" value="Genomic_DNA"/>
</dbReference>
<comment type="caution">
    <text evidence="1">The sequence shown here is derived from an EMBL/GenBank/DDBJ whole genome shotgun (WGS) entry which is preliminary data.</text>
</comment>
<name>M3INW2_LEPIT</name>
<proteinExistence type="predicted"/>
<evidence type="ECO:0000313" key="2">
    <source>
        <dbReference type="Proteomes" id="UP000011778"/>
    </source>
</evidence>
<evidence type="ECO:0000313" key="1">
    <source>
        <dbReference type="EMBL" id="EMG22878.1"/>
    </source>
</evidence>
<accession>M3INW2</accession>
<reference evidence="1 2" key="1">
    <citation type="submission" date="2013-02" db="EMBL/GenBank/DDBJ databases">
        <authorList>
            <person name="Harkins D.M."/>
            <person name="Durkin A.S."/>
            <person name="Brinkac L.M."/>
            <person name="Haft D.H."/>
            <person name="Selengut J.D."/>
            <person name="Sanka R."/>
            <person name="DePew J."/>
            <person name="Purushe J."/>
            <person name="Tulsiani S.M."/>
            <person name="Graham G.C."/>
            <person name="Burns M.-A."/>
            <person name="Dohnt M.F."/>
            <person name="Smythe L.D."/>
            <person name="McKay D.B."/>
            <person name="Craig S.B."/>
            <person name="Vinetz J.M."/>
            <person name="Sutton G.G."/>
            <person name="Nierman W.C."/>
            <person name="Fouts D.E."/>
        </authorList>
    </citation>
    <scope>NUCLEOTIDE SEQUENCE [LARGE SCALE GENOMIC DNA]</scope>
    <source>
        <strain evidence="1 2">LT2050</strain>
    </source>
</reference>
<sequence length="43" mass="4664">MSFPDCVLDRSKKLNVSLHLYGETSPQCIASMVALQDLGGLIL</sequence>
<dbReference type="Proteomes" id="UP000011778">
    <property type="component" value="Unassembled WGS sequence"/>
</dbReference>
<organism evidence="1 2">
    <name type="scientific">Leptospira interrogans serovar Copenhageni str. LT2050</name>
    <dbReference type="NCBI Taxonomy" id="1001598"/>
    <lineage>
        <taxon>Bacteria</taxon>
        <taxon>Pseudomonadati</taxon>
        <taxon>Spirochaetota</taxon>
        <taxon>Spirochaetia</taxon>
        <taxon>Leptospirales</taxon>
        <taxon>Leptospiraceae</taxon>
        <taxon>Leptospira</taxon>
    </lineage>
</organism>